<keyword evidence="3" id="KW-0805">Transcription regulation</keyword>
<evidence type="ECO:0000256" key="5">
    <source>
        <dbReference type="ARBA" id="ARBA00023163"/>
    </source>
</evidence>
<dbReference type="EMBL" id="KN831783">
    <property type="protein sequence ID" value="KIM40118.1"/>
    <property type="molecule type" value="Genomic_DNA"/>
</dbReference>
<dbReference type="Gene3D" id="2.30.31.10">
    <property type="entry name" value="Transcriptional Coactivator Pc4, Chain A"/>
    <property type="match status" value="1"/>
</dbReference>
<dbReference type="PANTHER" id="PTHR13215">
    <property type="entry name" value="RNA POLYMERASE II TRANSCRIPTIONAL COACTIVATOR"/>
    <property type="match status" value="1"/>
</dbReference>
<accession>A0A0C2XRC0</accession>
<dbReference type="SUPFAM" id="SSF54447">
    <property type="entry name" value="ssDNA-binding transcriptional regulator domain"/>
    <property type="match status" value="1"/>
</dbReference>
<evidence type="ECO:0000256" key="1">
    <source>
        <dbReference type="ARBA" id="ARBA00004123"/>
    </source>
</evidence>
<dbReference type="HOGENOM" id="CLU_104273_1_0_1"/>
<dbReference type="InterPro" id="IPR045125">
    <property type="entry name" value="Sub1/Tcp4-like"/>
</dbReference>
<dbReference type="AlphaFoldDB" id="A0A0C2XRC0"/>
<reference evidence="10" key="2">
    <citation type="submission" date="2015-01" db="EMBL/GenBank/DDBJ databases">
        <title>Evolutionary Origins and Diversification of the Mycorrhizal Mutualists.</title>
        <authorList>
            <consortium name="DOE Joint Genome Institute"/>
            <consortium name="Mycorrhizal Genomics Consortium"/>
            <person name="Kohler A."/>
            <person name="Kuo A."/>
            <person name="Nagy L.G."/>
            <person name="Floudas D."/>
            <person name="Copeland A."/>
            <person name="Barry K.W."/>
            <person name="Cichocki N."/>
            <person name="Veneault-Fourrey C."/>
            <person name="LaButti K."/>
            <person name="Lindquist E.A."/>
            <person name="Lipzen A."/>
            <person name="Lundell T."/>
            <person name="Morin E."/>
            <person name="Murat C."/>
            <person name="Riley R."/>
            <person name="Ohm R."/>
            <person name="Sun H."/>
            <person name="Tunlid A."/>
            <person name="Henrissat B."/>
            <person name="Grigoriev I.V."/>
            <person name="Hibbett D.S."/>
            <person name="Martin F."/>
        </authorList>
    </citation>
    <scope>NUCLEOTIDE SEQUENCE [LARGE SCALE GENOMIC DNA]</scope>
    <source>
        <strain evidence="10">h7</strain>
    </source>
</reference>
<gene>
    <name evidence="9" type="ORF">M413DRAFT_446272</name>
</gene>
<dbReference type="GO" id="GO:0005634">
    <property type="term" value="C:nucleus"/>
    <property type="evidence" value="ECO:0007669"/>
    <property type="project" value="UniProtKB-SubCell"/>
</dbReference>
<feature type="region of interest" description="Disordered" evidence="7">
    <location>
        <begin position="1"/>
        <end position="79"/>
    </location>
</feature>
<keyword evidence="4" id="KW-0238">DNA-binding</keyword>
<keyword evidence="10" id="KW-1185">Reference proteome</keyword>
<evidence type="ECO:0000256" key="7">
    <source>
        <dbReference type="SAM" id="MobiDB-lite"/>
    </source>
</evidence>
<evidence type="ECO:0000256" key="4">
    <source>
        <dbReference type="ARBA" id="ARBA00023125"/>
    </source>
</evidence>
<reference evidence="9 10" key="1">
    <citation type="submission" date="2014-04" db="EMBL/GenBank/DDBJ databases">
        <authorList>
            <consortium name="DOE Joint Genome Institute"/>
            <person name="Kuo A."/>
            <person name="Gay G."/>
            <person name="Dore J."/>
            <person name="Kohler A."/>
            <person name="Nagy L.G."/>
            <person name="Floudas D."/>
            <person name="Copeland A."/>
            <person name="Barry K.W."/>
            <person name="Cichocki N."/>
            <person name="Veneault-Fourrey C."/>
            <person name="LaButti K."/>
            <person name="Lindquist E.A."/>
            <person name="Lipzen A."/>
            <person name="Lundell T."/>
            <person name="Morin E."/>
            <person name="Murat C."/>
            <person name="Sun H."/>
            <person name="Tunlid A."/>
            <person name="Henrissat B."/>
            <person name="Grigoriev I.V."/>
            <person name="Hibbett D.S."/>
            <person name="Martin F."/>
            <person name="Nordberg H.P."/>
            <person name="Cantor M.N."/>
            <person name="Hua S.X."/>
        </authorList>
    </citation>
    <scope>NUCLEOTIDE SEQUENCE [LARGE SCALE GENOMIC DNA]</scope>
    <source>
        <strain evidence="10">h7</strain>
    </source>
</reference>
<dbReference type="OrthoDB" id="2505440at2759"/>
<evidence type="ECO:0000256" key="6">
    <source>
        <dbReference type="ARBA" id="ARBA00023242"/>
    </source>
</evidence>
<comment type="subcellular location">
    <subcellularLocation>
        <location evidence="1">Nucleus</location>
    </subcellularLocation>
</comment>
<evidence type="ECO:0000256" key="3">
    <source>
        <dbReference type="ARBA" id="ARBA00023015"/>
    </source>
</evidence>
<sequence>MPKRKASDEAFSDAQGSVSDNSSSGESSAIAPISKATSKKSNKARQPIDDLPKQKKSKTASKPMSDPETAAEGSGNQQVKVHANAAGEKYLDLGKKKRAVVRSFKGIPLLDIREYYGEEGQEKPGKKGISLTLEQWTSLREGSDAIDKLFDQQKKK</sequence>
<dbReference type="STRING" id="686832.A0A0C2XRC0"/>
<evidence type="ECO:0000313" key="9">
    <source>
        <dbReference type="EMBL" id="KIM40118.1"/>
    </source>
</evidence>
<dbReference type="GO" id="GO:0003713">
    <property type="term" value="F:transcription coactivator activity"/>
    <property type="evidence" value="ECO:0007669"/>
    <property type="project" value="InterPro"/>
</dbReference>
<dbReference type="Proteomes" id="UP000053424">
    <property type="component" value="Unassembled WGS sequence"/>
</dbReference>
<feature type="domain" description="Transcriptional coactivator p15 (PC4) C-terminal" evidence="8">
    <location>
        <begin position="92"/>
        <end position="141"/>
    </location>
</feature>
<keyword evidence="5" id="KW-0804">Transcription</keyword>
<proteinExistence type="inferred from homology"/>
<dbReference type="GO" id="GO:0060261">
    <property type="term" value="P:positive regulation of transcription initiation by RNA polymerase II"/>
    <property type="evidence" value="ECO:0007669"/>
    <property type="project" value="InterPro"/>
</dbReference>
<organism evidence="9 10">
    <name type="scientific">Hebeloma cylindrosporum</name>
    <dbReference type="NCBI Taxonomy" id="76867"/>
    <lineage>
        <taxon>Eukaryota</taxon>
        <taxon>Fungi</taxon>
        <taxon>Dikarya</taxon>
        <taxon>Basidiomycota</taxon>
        <taxon>Agaricomycotina</taxon>
        <taxon>Agaricomycetes</taxon>
        <taxon>Agaricomycetidae</taxon>
        <taxon>Agaricales</taxon>
        <taxon>Agaricineae</taxon>
        <taxon>Hymenogastraceae</taxon>
        <taxon>Hebeloma</taxon>
    </lineage>
</organism>
<comment type="similarity">
    <text evidence="2">Belongs to the transcriptional coactivator PC4 family.</text>
</comment>
<dbReference type="Pfam" id="PF02229">
    <property type="entry name" value="PC4"/>
    <property type="match status" value="1"/>
</dbReference>
<evidence type="ECO:0000313" key="10">
    <source>
        <dbReference type="Proteomes" id="UP000053424"/>
    </source>
</evidence>
<dbReference type="GO" id="GO:0003677">
    <property type="term" value="F:DNA binding"/>
    <property type="evidence" value="ECO:0007669"/>
    <property type="project" value="UniProtKB-KW"/>
</dbReference>
<feature type="compositionally biased region" description="Low complexity" evidence="7">
    <location>
        <begin position="12"/>
        <end position="34"/>
    </location>
</feature>
<dbReference type="InterPro" id="IPR003173">
    <property type="entry name" value="PC4_C"/>
</dbReference>
<name>A0A0C2XRC0_HEBCY</name>
<evidence type="ECO:0000259" key="8">
    <source>
        <dbReference type="Pfam" id="PF02229"/>
    </source>
</evidence>
<keyword evidence="6" id="KW-0539">Nucleus</keyword>
<protein>
    <recommendedName>
        <fullName evidence="8">Transcriptional coactivator p15 (PC4) C-terminal domain-containing protein</fullName>
    </recommendedName>
</protein>
<dbReference type="InterPro" id="IPR009044">
    <property type="entry name" value="ssDNA-bd_transcriptional_reg"/>
</dbReference>
<evidence type="ECO:0000256" key="2">
    <source>
        <dbReference type="ARBA" id="ARBA00009001"/>
    </source>
</evidence>